<reference evidence="11" key="1">
    <citation type="submission" date="2021-01" db="EMBL/GenBank/DDBJ databases">
        <authorList>
            <person name="Corre E."/>
            <person name="Pelletier E."/>
            <person name="Niang G."/>
            <person name="Scheremetjew M."/>
            <person name="Finn R."/>
            <person name="Kale V."/>
            <person name="Holt S."/>
            <person name="Cochrane G."/>
            <person name="Meng A."/>
            <person name="Brown T."/>
            <person name="Cohen L."/>
        </authorList>
    </citation>
    <scope>NUCLEOTIDE SEQUENCE</scope>
    <source>
        <strain evidence="11">B596</strain>
    </source>
</reference>
<keyword evidence="5 9" id="KW-1133">Transmembrane helix</keyword>
<evidence type="ECO:0000256" key="3">
    <source>
        <dbReference type="ARBA" id="ARBA00022679"/>
    </source>
</evidence>
<organism evidence="11">
    <name type="scientific">Pseudo-nitzschia delicatissima</name>
    <dbReference type="NCBI Taxonomy" id="44447"/>
    <lineage>
        <taxon>Eukaryota</taxon>
        <taxon>Sar</taxon>
        <taxon>Stramenopiles</taxon>
        <taxon>Ochrophyta</taxon>
        <taxon>Bacillariophyta</taxon>
        <taxon>Bacillariophyceae</taxon>
        <taxon>Bacillariophycidae</taxon>
        <taxon>Bacillariales</taxon>
        <taxon>Bacillariaceae</taxon>
        <taxon>Pseudo-nitzschia</taxon>
    </lineage>
</organism>
<dbReference type="PANTHER" id="PTHR43535:SF1">
    <property type="entry name" value="PHOSPHATIDATE CYTIDYLYLTRANSFERASE"/>
    <property type="match status" value="1"/>
</dbReference>
<proteinExistence type="inferred from homology"/>
<evidence type="ECO:0000256" key="7">
    <source>
        <dbReference type="RuleBase" id="RU003938"/>
    </source>
</evidence>
<feature type="compositionally biased region" description="Low complexity" evidence="8">
    <location>
        <begin position="172"/>
        <end position="185"/>
    </location>
</feature>
<keyword evidence="10" id="KW-0732">Signal</keyword>
<comment type="pathway">
    <text evidence="7">Phospholipid metabolism; CDP-diacylglycerol biosynthesis; CDP-diacylglycerol from sn-glycerol 3-phosphate: step 3/3.</text>
</comment>
<sequence length="520" mass="57087">MRGSKIISKRNFKTEIQMVLTLLLTILVSQQAVEGFVPIGASSSRVPSFVATASRSPKLHVLSGIDKALSSEDDTEVTTSLHVQVKNNTRNPLKKVYRIYTGYAKRLWRETDPSERSKIANDKVAQTARDMHHVLTSEHETISSSNSSNGDKKRLEASAQLLKACEHLLSTLEETSETSTPTETSAAVTNVEKPKSPPAKKEKKPRSILFGALMGAVVACWVFSGNYIFTGLFCLITILGQLEYYRMVMNTGVFAARRISVIGATSMFVTALCAPDFHQLCLPMFGTWAMIWKLTMRRKIATIPEIAATFTGMFYLGYVPSFWVRIRTIGSAEMMEPTRLFPVTLAMRNFLEDKLGFLIPKTLVHLPITSGAVFIFWSWISLAFSDVGAYFVGRKYGKTKLGKISPAAGATSPNKSVEGVIGGCIASSIFSIAGAWAQKWPYFILTGALHGTILAILGLIGDLTASMLKRDAGLKDFGDLIPEHGGIMDRVDSFVWTAPYSWLVCAYIIPWLKAASGVPP</sequence>
<keyword evidence="3 7" id="KW-0808">Transferase</keyword>
<evidence type="ECO:0000256" key="5">
    <source>
        <dbReference type="ARBA" id="ARBA00022989"/>
    </source>
</evidence>
<evidence type="ECO:0000256" key="9">
    <source>
        <dbReference type="SAM" id="Phobius"/>
    </source>
</evidence>
<evidence type="ECO:0000313" key="11">
    <source>
        <dbReference type="EMBL" id="CAD8729830.1"/>
    </source>
</evidence>
<feature type="transmembrane region" description="Helical" evidence="9">
    <location>
        <begin position="372"/>
        <end position="393"/>
    </location>
</feature>
<evidence type="ECO:0000256" key="1">
    <source>
        <dbReference type="ARBA" id="ARBA00004141"/>
    </source>
</evidence>
<dbReference type="EC" id="2.7.7.41" evidence="7"/>
<dbReference type="PANTHER" id="PTHR43535">
    <property type="entry name" value="PHOSPHATIDATE CYTIDYLYLTRANSFERASE"/>
    <property type="match status" value="1"/>
</dbReference>
<gene>
    <name evidence="11" type="ORF">PDEL0327_LOCUS1323</name>
</gene>
<evidence type="ECO:0000256" key="2">
    <source>
        <dbReference type="ARBA" id="ARBA00010185"/>
    </source>
</evidence>
<feature type="transmembrane region" description="Helical" evidence="9">
    <location>
        <begin position="306"/>
        <end position="326"/>
    </location>
</feature>
<feature type="region of interest" description="Disordered" evidence="8">
    <location>
        <begin position="172"/>
        <end position="202"/>
    </location>
</feature>
<keyword evidence="6 9" id="KW-0472">Membrane</keyword>
<dbReference type="GO" id="GO:0016024">
    <property type="term" value="P:CDP-diacylglycerol biosynthetic process"/>
    <property type="evidence" value="ECO:0007669"/>
    <property type="project" value="UniProtKB-UniPathway"/>
</dbReference>
<feature type="chain" id="PRO_5030849989" description="Phosphatidate cytidylyltransferase" evidence="10">
    <location>
        <begin position="36"/>
        <end position="520"/>
    </location>
</feature>
<dbReference type="GO" id="GO:0005886">
    <property type="term" value="C:plasma membrane"/>
    <property type="evidence" value="ECO:0007669"/>
    <property type="project" value="TreeGrafter"/>
</dbReference>
<feature type="transmembrane region" description="Helical" evidence="9">
    <location>
        <begin position="251"/>
        <end position="271"/>
    </location>
</feature>
<dbReference type="UniPathway" id="UPA00557">
    <property type="reaction ID" value="UER00614"/>
</dbReference>
<dbReference type="EMBL" id="HBFG01001770">
    <property type="protein sequence ID" value="CAD8729830.1"/>
    <property type="molecule type" value="Transcribed_RNA"/>
</dbReference>
<feature type="transmembrane region" description="Helical" evidence="9">
    <location>
        <begin position="442"/>
        <end position="460"/>
    </location>
</feature>
<accession>A0A7S0TEE3</accession>
<feature type="transmembrane region" description="Helical" evidence="9">
    <location>
        <begin position="208"/>
        <end position="239"/>
    </location>
</feature>
<dbReference type="Pfam" id="PF01148">
    <property type="entry name" value="CTP_transf_1"/>
    <property type="match status" value="1"/>
</dbReference>
<keyword evidence="7" id="KW-0548">Nucleotidyltransferase</keyword>
<dbReference type="PROSITE" id="PS01315">
    <property type="entry name" value="CDS"/>
    <property type="match status" value="1"/>
</dbReference>
<evidence type="ECO:0000256" key="8">
    <source>
        <dbReference type="SAM" id="MobiDB-lite"/>
    </source>
</evidence>
<name>A0A7S0TEE3_9STRA</name>
<feature type="signal peptide" evidence="10">
    <location>
        <begin position="1"/>
        <end position="35"/>
    </location>
</feature>
<evidence type="ECO:0000256" key="6">
    <source>
        <dbReference type="ARBA" id="ARBA00023136"/>
    </source>
</evidence>
<comment type="catalytic activity">
    <reaction evidence="7">
        <text>a 1,2-diacyl-sn-glycero-3-phosphate + CTP + H(+) = a CDP-1,2-diacyl-sn-glycerol + diphosphate</text>
        <dbReference type="Rhea" id="RHEA:16229"/>
        <dbReference type="ChEBI" id="CHEBI:15378"/>
        <dbReference type="ChEBI" id="CHEBI:33019"/>
        <dbReference type="ChEBI" id="CHEBI:37563"/>
        <dbReference type="ChEBI" id="CHEBI:58332"/>
        <dbReference type="ChEBI" id="CHEBI:58608"/>
        <dbReference type="EC" id="2.7.7.41"/>
    </reaction>
</comment>
<evidence type="ECO:0000256" key="4">
    <source>
        <dbReference type="ARBA" id="ARBA00022692"/>
    </source>
</evidence>
<comment type="similarity">
    <text evidence="2 7">Belongs to the CDS family.</text>
</comment>
<protein>
    <recommendedName>
        <fullName evidence="7">Phosphatidate cytidylyltransferase</fullName>
        <ecNumber evidence="7">2.7.7.41</ecNumber>
    </recommendedName>
</protein>
<dbReference type="GO" id="GO:0004605">
    <property type="term" value="F:phosphatidate cytidylyltransferase activity"/>
    <property type="evidence" value="ECO:0007669"/>
    <property type="project" value="UniProtKB-EC"/>
</dbReference>
<dbReference type="InterPro" id="IPR000374">
    <property type="entry name" value="PC_trans"/>
</dbReference>
<comment type="subcellular location">
    <subcellularLocation>
        <location evidence="1">Membrane</location>
        <topology evidence="1">Multi-pass membrane protein</topology>
    </subcellularLocation>
</comment>
<keyword evidence="4 7" id="KW-0812">Transmembrane</keyword>
<dbReference type="AlphaFoldDB" id="A0A7S0TEE3"/>
<feature type="transmembrane region" description="Helical" evidence="9">
    <location>
        <begin position="419"/>
        <end position="436"/>
    </location>
</feature>
<evidence type="ECO:0000256" key="10">
    <source>
        <dbReference type="SAM" id="SignalP"/>
    </source>
</evidence>